<feature type="transmembrane region" description="Helical" evidence="1">
    <location>
        <begin position="63"/>
        <end position="81"/>
    </location>
</feature>
<evidence type="ECO:0000313" key="2">
    <source>
        <dbReference type="EMBL" id="MEU8138851.1"/>
    </source>
</evidence>
<keyword evidence="1" id="KW-1133">Transmembrane helix</keyword>
<comment type="caution">
    <text evidence="2">The sequence shown here is derived from an EMBL/GenBank/DDBJ whole genome shotgun (WGS) entry which is preliminary data.</text>
</comment>
<dbReference type="InterPro" id="IPR025058">
    <property type="entry name" value="DUF3995"/>
</dbReference>
<name>A0ABV3DSX3_9ACTN</name>
<feature type="transmembrane region" description="Helical" evidence="1">
    <location>
        <begin position="93"/>
        <end position="116"/>
    </location>
</feature>
<evidence type="ECO:0000256" key="1">
    <source>
        <dbReference type="SAM" id="Phobius"/>
    </source>
</evidence>
<proteinExistence type="predicted"/>
<feature type="transmembrane region" description="Helical" evidence="1">
    <location>
        <begin position="128"/>
        <end position="147"/>
    </location>
</feature>
<dbReference type="RefSeq" id="WP_358362579.1">
    <property type="nucleotide sequence ID" value="NZ_JBEZFP010000142.1"/>
</dbReference>
<keyword evidence="1" id="KW-0472">Membrane</keyword>
<sequence>MSNPLVPLRASRARRFGSAVAALLAGDALVHAVWATGLTWPADSARGLSYAVLNADVPFTPKVLLPLCALLGTAAASVYVHSHRVGGRRVRQAARLGTAAVAGGLALRASAGAVWITGVGVDVDAPFYWLNLVLYTPACVGFGYAAMRLAATPVEPSPETTTGEAPAREVTAREAAVARRRRARIGETLGG</sequence>
<keyword evidence="3" id="KW-1185">Reference proteome</keyword>
<dbReference type="EMBL" id="JBEZFP010000142">
    <property type="protein sequence ID" value="MEU8138851.1"/>
    <property type="molecule type" value="Genomic_DNA"/>
</dbReference>
<dbReference type="Proteomes" id="UP001551482">
    <property type="component" value="Unassembled WGS sequence"/>
</dbReference>
<gene>
    <name evidence="2" type="ORF">AB0C36_35785</name>
</gene>
<reference evidence="2 3" key="1">
    <citation type="submission" date="2024-06" db="EMBL/GenBank/DDBJ databases">
        <title>The Natural Products Discovery Center: Release of the First 8490 Sequenced Strains for Exploring Actinobacteria Biosynthetic Diversity.</title>
        <authorList>
            <person name="Kalkreuter E."/>
            <person name="Kautsar S.A."/>
            <person name="Yang D."/>
            <person name="Bader C.D."/>
            <person name="Teijaro C.N."/>
            <person name="Fluegel L."/>
            <person name="Davis C.M."/>
            <person name="Simpson J.R."/>
            <person name="Lauterbach L."/>
            <person name="Steele A.D."/>
            <person name="Gui C."/>
            <person name="Meng S."/>
            <person name="Li G."/>
            <person name="Viehrig K."/>
            <person name="Ye F."/>
            <person name="Su P."/>
            <person name="Kiefer A.F."/>
            <person name="Nichols A."/>
            <person name="Cepeda A.J."/>
            <person name="Yan W."/>
            <person name="Fan B."/>
            <person name="Jiang Y."/>
            <person name="Adhikari A."/>
            <person name="Zheng C.-J."/>
            <person name="Schuster L."/>
            <person name="Cowan T.M."/>
            <person name="Smanski M.J."/>
            <person name="Chevrette M.G."/>
            <person name="De Carvalho L.P.S."/>
            <person name="Shen B."/>
        </authorList>
    </citation>
    <scope>NUCLEOTIDE SEQUENCE [LARGE SCALE GENOMIC DNA]</scope>
    <source>
        <strain evidence="2 3">NPDC048946</strain>
    </source>
</reference>
<evidence type="ECO:0000313" key="3">
    <source>
        <dbReference type="Proteomes" id="UP001551482"/>
    </source>
</evidence>
<dbReference type="Pfam" id="PF13160">
    <property type="entry name" value="DUF3995"/>
    <property type="match status" value="1"/>
</dbReference>
<protein>
    <submittedName>
        <fullName evidence="2">DUF3995 domain-containing protein</fullName>
    </submittedName>
</protein>
<accession>A0ABV3DSX3</accession>
<organism evidence="2 3">
    <name type="scientific">Streptodolium elevatio</name>
    <dbReference type="NCBI Taxonomy" id="3157996"/>
    <lineage>
        <taxon>Bacteria</taxon>
        <taxon>Bacillati</taxon>
        <taxon>Actinomycetota</taxon>
        <taxon>Actinomycetes</taxon>
        <taxon>Kitasatosporales</taxon>
        <taxon>Streptomycetaceae</taxon>
        <taxon>Streptodolium</taxon>
    </lineage>
</organism>
<keyword evidence="1" id="KW-0812">Transmembrane</keyword>